<sequence>MVRKSKHSWPNKHDSALSASPAASMMMALLGSVMPSRVFRAFFAACCMTLSLLRQLSASLTRWALGWVPVLQLSQCFQSSSML</sequence>
<protein>
    <submittedName>
        <fullName evidence="1">Uncharacterized protein</fullName>
    </submittedName>
</protein>
<evidence type="ECO:0000313" key="1">
    <source>
        <dbReference type="EMBL" id="KFI57645.1"/>
    </source>
</evidence>
<name>A0A087AFU5_9BIFI</name>
<keyword evidence="2" id="KW-1185">Reference proteome</keyword>
<accession>A0A087AFU5</accession>
<proteinExistence type="predicted"/>
<dbReference type="EMBL" id="JGYW01000009">
    <property type="protein sequence ID" value="KFI57645.1"/>
    <property type="molecule type" value="Genomic_DNA"/>
</dbReference>
<dbReference type="AlphaFoldDB" id="A0A087AFU5"/>
<gene>
    <name evidence="1" type="ORF">BGLCM_1331</name>
</gene>
<dbReference type="Proteomes" id="UP000029074">
    <property type="component" value="Unassembled WGS sequence"/>
</dbReference>
<comment type="caution">
    <text evidence="1">The sequence shown here is derived from an EMBL/GenBank/DDBJ whole genome shotgun (WGS) entry which is preliminary data.</text>
</comment>
<reference evidence="1 2" key="1">
    <citation type="submission" date="2014-03" db="EMBL/GenBank/DDBJ databases">
        <title>Genomics of Bifidobacteria.</title>
        <authorList>
            <person name="Ventura M."/>
            <person name="Milani C."/>
            <person name="Lugli G.A."/>
        </authorList>
    </citation>
    <scope>NUCLEOTIDE SEQUENCE [LARGE SCALE GENOMIC DNA]</scope>
    <source>
        <strain evidence="1 2">LMG 11596</strain>
    </source>
</reference>
<evidence type="ECO:0000313" key="2">
    <source>
        <dbReference type="Proteomes" id="UP000029074"/>
    </source>
</evidence>
<organism evidence="1 2">
    <name type="scientific">Bifidobacterium gallicum DSM 20093 = LMG 11596</name>
    <dbReference type="NCBI Taxonomy" id="561180"/>
    <lineage>
        <taxon>Bacteria</taxon>
        <taxon>Bacillati</taxon>
        <taxon>Actinomycetota</taxon>
        <taxon>Actinomycetes</taxon>
        <taxon>Bifidobacteriales</taxon>
        <taxon>Bifidobacteriaceae</taxon>
        <taxon>Bifidobacterium</taxon>
    </lineage>
</organism>